<evidence type="ECO:0000256" key="4">
    <source>
        <dbReference type="ARBA" id="ARBA00022989"/>
    </source>
</evidence>
<sequence>MAPSKERNVAAQSETLKKRLAEKADSVLNNKRQANEVFDILEHLQVNREADVLSAVEACQKVFTVLLGRGELYTGLLPKEDETPDVILVAFSAEEKYKAWMRHRYNGCVEQLLDLLGHDAYHVKESALCALMKFAEEEAKHPLSKTDWDEHSVFPRELLKAVVDHLVSTEEDMSMLISRFQEYLAFEDVRYYVMTSLTSGVASVMQRKEKVVSIYQNNAFALMSAIVMPSSSSEMTTFLVRQGGKFLLPLLPSDMYKKVLVILHDAILPHMSNPKFMIDFLTAAYDIGGAISLLALNGLFVLINQHNLDYPDFYTKLYSLLEPSVFHVKYSARFFHLLDLFLSSSHLPAYLVAAFVKRLARLALTAPPQALLMVIPFIYNLIRRHPSCRVLLHRPTAGDCEDPYLMEEKNPADCHALESSLWELQTLQKHYHPAVAKAAAAVKKPLSDQEQNINELLEVSAFEIFERDIKNVPKTIPLEFERVTTLLGRSNEVVGEHFAME</sequence>
<dbReference type="PANTHER" id="PTHR12455:SF0">
    <property type="entry name" value="NUCLEOLAR COMPLEX PROTEIN 4 HOMOLOG"/>
    <property type="match status" value="1"/>
</dbReference>
<feature type="domain" description="CCAAT-binding factor" evidence="6">
    <location>
        <begin position="292"/>
        <end position="439"/>
    </location>
</feature>
<feature type="transmembrane region" description="Helical" evidence="5">
    <location>
        <begin position="362"/>
        <end position="382"/>
    </location>
</feature>
<feature type="transmembrane region" description="Helical" evidence="5">
    <location>
        <begin position="334"/>
        <end position="355"/>
    </location>
</feature>
<evidence type="ECO:0000256" key="1">
    <source>
        <dbReference type="ARBA" id="ARBA00004232"/>
    </source>
</evidence>
<dbReference type="GO" id="GO:0031965">
    <property type="term" value="C:nuclear membrane"/>
    <property type="evidence" value="ECO:0007669"/>
    <property type="project" value="UniProtKB-SubCell"/>
</dbReference>
<dbReference type="GO" id="GO:0042254">
    <property type="term" value="P:ribosome biogenesis"/>
    <property type="evidence" value="ECO:0007669"/>
    <property type="project" value="InterPro"/>
</dbReference>
<dbReference type="GO" id="GO:0032040">
    <property type="term" value="C:small-subunit processome"/>
    <property type="evidence" value="ECO:0007669"/>
    <property type="project" value="TreeGrafter"/>
</dbReference>
<evidence type="ECO:0000259" key="6">
    <source>
        <dbReference type="Pfam" id="PF03914"/>
    </source>
</evidence>
<keyword evidence="5" id="KW-0472">Membrane</keyword>
<reference evidence="7" key="2">
    <citation type="submission" date="2025-08" db="UniProtKB">
        <authorList>
            <consortium name="Ensembl"/>
        </authorList>
    </citation>
    <scope>IDENTIFICATION</scope>
</reference>
<accession>A0A8C4TEQ6</accession>
<dbReference type="InterPro" id="IPR005612">
    <property type="entry name" value="CCAAT-binding_factor"/>
</dbReference>
<dbReference type="InterPro" id="IPR016024">
    <property type="entry name" value="ARM-type_fold"/>
</dbReference>
<reference evidence="7" key="3">
    <citation type="submission" date="2025-09" db="UniProtKB">
        <authorList>
            <consortium name="Ensembl"/>
        </authorList>
    </citation>
    <scope>IDENTIFICATION</scope>
</reference>
<evidence type="ECO:0000256" key="3">
    <source>
        <dbReference type="ARBA" id="ARBA00022692"/>
    </source>
</evidence>
<dbReference type="PANTHER" id="PTHR12455">
    <property type="entry name" value="NUCLEOLAR COMPLEX PROTEIN 4"/>
    <property type="match status" value="1"/>
</dbReference>
<evidence type="ECO:0000313" key="7">
    <source>
        <dbReference type="Ensembl" id="ENSECRP00000030218.1"/>
    </source>
</evidence>
<dbReference type="SUPFAM" id="SSF48371">
    <property type="entry name" value="ARM repeat"/>
    <property type="match status" value="1"/>
</dbReference>
<evidence type="ECO:0000313" key="8">
    <source>
        <dbReference type="Proteomes" id="UP000694620"/>
    </source>
</evidence>
<comment type="similarity">
    <text evidence="2">Belongs to the CBF/MAK21 family.</text>
</comment>
<gene>
    <name evidence="7" type="primary">NOC4L</name>
    <name evidence="7" type="synonym">noc4l</name>
</gene>
<keyword evidence="8" id="KW-1185">Reference proteome</keyword>
<reference evidence="7" key="1">
    <citation type="submission" date="2021-06" db="EMBL/GenBank/DDBJ databases">
        <authorList>
            <consortium name="Wellcome Sanger Institute Data Sharing"/>
        </authorList>
    </citation>
    <scope>NUCLEOTIDE SEQUENCE [LARGE SCALE GENOMIC DNA]</scope>
</reference>
<proteinExistence type="inferred from homology"/>
<keyword evidence="4 5" id="KW-1133">Transmembrane helix</keyword>
<dbReference type="Ensembl" id="ENSECRT00000030859.1">
    <property type="protein sequence ID" value="ENSECRP00000030218.1"/>
    <property type="gene ID" value="ENSECRG00000020510.1"/>
</dbReference>
<dbReference type="GO" id="GO:0030692">
    <property type="term" value="C:Noc4p-Nop14p complex"/>
    <property type="evidence" value="ECO:0007669"/>
    <property type="project" value="TreeGrafter"/>
</dbReference>
<comment type="subcellular location">
    <subcellularLocation>
        <location evidence="1">Nucleus membrane</location>
        <topology evidence="1">Multi-pass membrane protein</topology>
    </subcellularLocation>
</comment>
<dbReference type="Proteomes" id="UP000694620">
    <property type="component" value="Chromosome 18"/>
</dbReference>
<name>A0A8C4TEQ6_ERPCA</name>
<dbReference type="InterPro" id="IPR027193">
    <property type="entry name" value="Noc4"/>
</dbReference>
<protein>
    <submittedName>
        <fullName evidence="7">Nucleolar complex associated 4 homolog</fullName>
    </submittedName>
</protein>
<evidence type="ECO:0000256" key="2">
    <source>
        <dbReference type="ARBA" id="ARBA00007797"/>
    </source>
</evidence>
<feature type="transmembrane region" description="Helical" evidence="5">
    <location>
        <begin position="280"/>
        <end position="303"/>
    </location>
</feature>
<dbReference type="GeneTree" id="ENSGT00390000016776"/>
<dbReference type="Pfam" id="PF03914">
    <property type="entry name" value="CBF"/>
    <property type="match status" value="1"/>
</dbReference>
<dbReference type="AlphaFoldDB" id="A0A8C4TEQ6"/>
<keyword evidence="3 5" id="KW-0812">Transmembrane</keyword>
<organism evidence="7 8">
    <name type="scientific">Erpetoichthys calabaricus</name>
    <name type="common">Rope fish</name>
    <name type="synonym">Calamoichthys calabaricus</name>
    <dbReference type="NCBI Taxonomy" id="27687"/>
    <lineage>
        <taxon>Eukaryota</taxon>
        <taxon>Metazoa</taxon>
        <taxon>Chordata</taxon>
        <taxon>Craniata</taxon>
        <taxon>Vertebrata</taxon>
        <taxon>Euteleostomi</taxon>
        <taxon>Actinopterygii</taxon>
        <taxon>Polypteriformes</taxon>
        <taxon>Polypteridae</taxon>
        <taxon>Erpetoichthys</taxon>
    </lineage>
</organism>
<evidence type="ECO:0000256" key="5">
    <source>
        <dbReference type="SAM" id="Phobius"/>
    </source>
</evidence>